<evidence type="ECO:0000313" key="3">
    <source>
        <dbReference type="Proteomes" id="UP000070355"/>
    </source>
</evidence>
<gene>
    <name evidence="2" type="ORF">HMPREF3186_00323</name>
</gene>
<dbReference type="SUPFAM" id="SSF47413">
    <property type="entry name" value="lambda repressor-like DNA-binding domains"/>
    <property type="match status" value="1"/>
</dbReference>
<accession>A0A134A597</accession>
<evidence type="ECO:0000259" key="1">
    <source>
        <dbReference type="PROSITE" id="PS50943"/>
    </source>
</evidence>
<dbReference type="PROSITE" id="PS50943">
    <property type="entry name" value="HTH_CROC1"/>
    <property type="match status" value="1"/>
</dbReference>
<sequence length="365" mass="42845">MKIKIDKQQVGFRIKEIRISKGYTLESFGKVFSATKSNAQKWETGFTLPNKERLANISEMAGITVNELLYGSINEFLENNIEVLLMNSKYPYKSLLYTYNLVELCIEYIEKICSSKIIEISVNDIKSIEQAFNSLLENKVIEILDFIDSQTSSIEIFENEVRSILKNEVLIQAIYCISKSYDYEYLSYLRNLIVHNSRISNKTKKYIIANFDTYTSLLLLSKSNIENKISIYVFFSYIIHELDYKQSFGMLTKKHIEYMNYETLIKLCENDMEVIFKKNTFYLKSSGYFLNTNKYGLDNYKKILGLIIEKNNVLYYLADYDYIEDVPLNTEVQYFILNHDNSYFITKITEKPDCKYLAPILGKME</sequence>
<dbReference type="Proteomes" id="UP000070355">
    <property type="component" value="Unassembled WGS sequence"/>
</dbReference>
<dbReference type="InterPro" id="IPR010982">
    <property type="entry name" value="Lambda_DNA-bd_dom_sf"/>
</dbReference>
<proteinExistence type="predicted"/>
<comment type="caution">
    <text evidence="2">The sequence shown here is derived from an EMBL/GenBank/DDBJ whole genome shotgun (WGS) entry which is preliminary data.</text>
</comment>
<dbReference type="AlphaFoldDB" id="A0A134A597"/>
<evidence type="ECO:0000313" key="2">
    <source>
        <dbReference type="EMBL" id="KXB62859.1"/>
    </source>
</evidence>
<dbReference type="CDD" id="cd00093">
    <property type="entry name" value="HTH_XRE"/>
    <property type="match status" value="1"/>
</dbReference>
<feature type="domain" description="HTH cro/C1-type" evidence="1">
    <location>
        <begin position="14"/>
        <end position="68"/>
    </location>
</feature>
<dbReference type="GO" id="GO:0003677">
    <property type="term" value="F:DNA binding"/>
    <property type="evidence" value="ECO:0007669"/>
    <property type="project" value="UniProtKB-KW"/>
</dbReference>
<dbReference type="Gene3D" id="1.10.260.40">
    <property type="entry name" value="lambda repressor-like DNA-binding domains"/>
    <property type="match status" value="1"/>
</dbReference>
<dbReference type="RefSeq" id="WP_060913614.1">
    <property type="nucleotide sequence ID" value="NZ_KQ959927.1"/>
</dbReference>
<dbReference type="EMBL" id="LSDC01000020">
    <property type="protein sequence ID" value="KXB62859.1"/>
    <property type="molecule type" value="Genomic_DNA"/>
</dbReference>
<dbReference type="STRING" id="1379.HMPREF3186_00323"/>
<reference evidence="3" key="1">
    <citation type="submission" date="2016-01" db="EMBL/GenBank/DDBJ databases">
        <authorList>
            <person name="Mitreva M."/>
            <person name="Pepin K.H."/>
            <person name="Mihindukulasuriya K.A."/>
            <person name="Fulton R."/>
            <person name="Fronick C."/>
            <person name="O'Laughlin M."/>
            <person name="Miner T."/>
            <person name="Herter B."/>
            <person name="Rosa B.A."/>
            <person name="Cordes M."/>
            <person name="Tomlinson C."/>
            <person name="Wollam A."/>
            <person name="Palsikar V.B."/>
            <person name="Mardis E.R."/>
            <person name="Wilson R.K."/>
        </authorList>
    </citation>
    <scope>NUCLEOTIDE SEQUENCE [LARGE SCALE GENOMIC DNA]</scope>
    <source>
        <strain evidence="3">DNF01167</strain>
    </source>
</reference>
<keyword evidence="2" id="KW-0238">DNA-binding</keyword>
<protein>
    <submittedName>
        <fullName evidence="2">DNA-binding helix-turn-helix protein</fullName>
    </submittedName>
</protein>
<name>A0A134A597_9BACL</name>
<dbReference type="InterPro" id="IPR001387">
    <property type="entry name" value="Cro/C1-type_HTH"/>
</dbReference>
<dbReference type="SMART" id="SM00530">
    <property type="entry name" value="HTH_XRE"/>
    <property type="match status" value="1"/>
</dbReference>
<organism evidence="2 3">
    <name type="scientific">Gemella haemolysans</name>
    <dbReference type="NCBI Taxonomy" id="1379"/>
    <lineage>
        <taxon>Bacteria</taxon>
        <taxon>Bacillati</taxon>
        <taxon>Bacillota</taxon>
        <taxon>Bacilli</taxon>
        <taxon>Bacillales</taxon>
        <taxon>Gemellaceae</taxon>
        <taxon>Gemella</taxon>
    </lineage>
</organism>
<dbReference type="OrthoDB" id="2168837at2"/>
<dbReference type="PATRIC" id="fig|1379.3.peg.318"/>